<gene>
    <name evidence="2" type="ORF">CR162_21160</name>
</gene>
<protein>
    <submittedName>
        <fullName evidence="2">Pyridine nucleotide-disulfide oxidoreductase</fullName>
    </submittedName>
</protein>
<dbReference type="Proteomes" id="UP000223527">
    <property type="component" value="Unassembled WGS sequence"/>
</dbReference>
<dbReference type="RefSeq" id="WP_099097465.1">
    <property type="nucleotide sequence ID" value="NZ_PDNU01000081.1"/>
</dbReference>
<dbReference type="InterPro" id="IPR036188">
    <property type="entry name" value="FAD/NAD-bd_sf"/>
</dbReference>
<dbReference type="OrthoDB" id="101972at2"/>
<proteinExistence type="predicted"/>
<dbReference type="EMBL" id="PDNU01000081">
    <property type="protein sequence ID" value="PHK92964.1"/>
    <property type="molecule type" value="Genomic_DNA"/>
</dbReference>
<dbReference type="Gene3D" id="3.50.50.60">
    <property type="entry name" value="FAD/NAD(P)-binding domain"/>
    <property type="match status" value="1"/>
</dbReference>
<reference evidence="2 3" key="1">
    <citation type="submission" date="2017-10" db="EMBL/GenBank/DDBJ databases">
        <authorList>
            <person name="Banno H."/>
            <person name="Chua N.-H."/>
        </authorList>
    </citation>
    <scope>NUCLEOTIDE SEQUENCE [LARGE SCALE GENOMIC DNA]</scope>
    <source>
        <strain evidence="2 3">YW11</strain>
    </source>
</reference>
<accession>A0A2C7A7G1</accession>
<dbReference type="SUPFAM" id="SSF51905">
    <property type="entry name" value="FAD/NAD(P)-binding domain"/>
    <property type="match status" value="2"/>
</dbReference>
<name>A0A2C7A7G1_9PROT</name>
<evidence type="ECO:0000313" key="2">
    <source>
        <dbReference type="EMBL" id="PHK92964.1"/>
    </source>
</evidence>
<sequence length="446" mass="46589">MTSSLPVVAVVGGGFAGTALALRLQGAARVLLFEPGVPGPGLAYGTASPEHLLNVPAGGMSLWPERPGDFAEWLARQADAPAAPEGGGPIFAPRPFYGRYLREAWQAAAGAPGGTLTHLPRRVVAVEPAAGGGFHLRDEAGGRHMARQVVLALGGFAGGPGAPPRLIGHPWEAGALEDLAPGETVLLVGTGLTMADMVLSLRRRGHHGKVVAVSRHGWLPLPHVPGPLPSPWTVELPEGGMPGPLALLRLLRAEAAKAEAAGVPWQAVPDGIRPHVQAIWQSWDVEERGRFLRHAASLWNLHRHRLAPEVFASLAEERGQGGLEVLAGRLDSWQPEGEGAEAILRLRAGGLRALRCGRILLCTGPSGSQAWAANPPVPMMVERGMLRPDGLGLSVSPGGAALDGEGREVPGLYVLGPLGRGTLWEITAVPEIRAQAGRLAETILAS</sequence>
<dbReference type="Pfam" id="PF13454">
    <property type="entry name" value="NAD_binding_9"/>
    <property type="match status" value="1"/>
</dbReference>
<dbReference type="PANTHER" id="PTHR40254:SF1">
    <property type="entry name" value="BLR0577 PROTEIN"/>
    <property type="match status" value="1"/>
</dbReference>
<organism evidence="2 3">
    <name type="scientific">Teichococcus rhizosphaerae</name>
    <dbReference type="NCBI Taxonomy" id="1335062"/>
    <lineage>
        <taxon>Bacteria</taxon>
        <taxon>Pseudomonadati</taxon>
        <taxon>Pseudomonadota</taxon>
        <taxon>Alphaproteobacteria</taxon>
        <taxon>Acetobacterales</taxon>
        <taxon>Roseomonadaceae</taxon>
        <taxon>Roseomonas</taxon>
    </lineage>
</organism>
<keyword evidence="3" id="KW-1185">Reference proteome</keyword>
<dbReference type="InterPro" id="IPR052189">
    <property type="entry name" value="L-asp_N-monooxygenase_NS-form"/>
</dbReference>
<evidence type="ECO:0000313" key="3">
    <source>
        <dbReference type="Proteomes" id="UP000223527"/>
    </source>
</evidence>
<dbReference type="AlphaFoldDB" id="A0A2C7A7G1"/>
<dbReference type="PANTHER" id="PTHR40254">
    <property type="entry name" value="BLR0577 PROTEIN"/>
    <property type="match status" value="1"/>
</dbReference>
<feature type="domain" description="FAD-dependent urate hydroxylase HpyO/Asp monooxygenase CreE-like FAD/NAD(P)-binding" evidence="1">
    <location>
        <begin position="9"/>
        <end position="155"/>
    </location>
</feature>
<dbReference type="InterPro" id="IPR038732">
    <property type="entry name" value="HpyO/CreE_NAD-binding"/>
</dbReference>
<comment type="caution">
    <text evidence="2">The sequence shown here is derived from an EMBL/GenBank/DDBJ whole genome shotgun (WGS) entry which is preliminary data.</text>
</comment>
<evidence type="ECO:0000259" key="1">
    <source>
        <dbReference type="Pfam" id="PF13454"/>
    </source>
</evidence>